<dbReference type="InterPro" id="IPR049804">
    <property type="entry name" value="Choice_anch_L"/>
</dbReference>
<gene>
    <name evidence="2" type="ORF">ACFFVB_08015</name>
</gene>
<dbReference type="EMBL" id="JBHMEZ010000003">
    <property type="protein sequence ID" value="MFB9053026.1"/>
    <property type="molecule type" value="Genomic_DNA"/>
</dbReference>
<dbReference type="NCBIfam" id="TIGR04131">
    <property type="entry name" value="Bac_Flav_CTERM"/>
    <property type="match status" value="1"/>
</dbReference>
<keyword evidence="1" id="KW-0732">Signal</keyword>
<dbReference type="Proteomes" id="UP001589605">
    <property type="component" value="Unassembled WGS sequence"/>
</dbReference>
<reference evidence="2 3" key="1">
    <citation type="submission" date="2024-09" db="EMBL/GenBank/DDBJ databases">
        <authorList>
            <person name="Sun Q."/>
            <person name="Mori K."/>
        </authorList>
    </citation>
    <scope>NUCLEOTIDE SEQUENCE [LARGE SCALE GENOMIC DNA]</scope>
    <source>
        <strain evidence="2 3">CECT 8286</strain>
    </source>
</reference>
<sequence length="1491" mass="165138">MKLTLYITCLFVFLCNGMFAQIISVTPSNDAESLINTNLLSGNGIVICNPNSPKNASVSGESFSSYGSFERRANNFPLANGIFLTTGNADEAGNSSVDELNSGSTSWLGDSELEAQLGISNTVNATVLEFDFVALTETISFDYVLASQEYEKDHTICDYADGFAILIQKEGETVFKNIAVIPNTNTSVSTKEINGTSCSNYIEYYENTVSQIESTNFDGRTKTLTATHTIEPYKKYKIKFIVADQKDVNFDTAVFIKQSEVNIDVDLGNNISTCSDVELTPNLYSNLDVDLTNLNSFDKEVVYTWYKDGAYISSNPTFTATIAGNYSVDIKVYEPDCIDGQSATNVFTISDDITIDYIPNQTIALDPKNANAELERCSSITEQFILDEFNNYIKDQIPNNANSYNIKYYRNGNNITEIDIAPGNTETITAIATRTSTACAYTFDFPLSVNKIPNPQPQIITRCDNDLEFNLEAYSNLFNSGNTTDFTVTYHYTQYQAEQGSQPIASPYIGNRTQLYVRVINNNTECAGTTTLTLDETESIELFNASSTVISGCTYTPGGGITTAELDIATDELLNGQDPNQLIISYFGYEEDATQNINKLQGANLDAYLDNQPTIIFIRVEPLGGGCPAIAKIDIYPTISINFSAIENYAVCGGTSFNLIQIANDIKSKIQNLTVTFYDGNPSSSTSSEIAQIADYTIPDLDGDGVEDDSQTIYVKVEDPDCGQISTSFQIFKAPGIIYRDRPFLPLICYNDRVIDLKTYKDLIIDNSNEDNIQIQYYLTADNRDLDENELPIDYLDHTDIINGILYARVTKIGVTDGILIGNCFDAIDIVIDVVDMPQVHLTYTDFQYCVTNPELEVTLDFVETELVDIINNDAANAHIAPEAIDIKFYENLSDAEAGNSNFLDPNVYTTTTKTIYSRVTNKKDTSICPVIDPINIAVFLQPEFNKTEFFECDIEVVPVRNIDLYQLFNHYIASEIEVTFYDADDNPYTINSEISVPYDQTITIYAIARNKNNTLCDNPVKQAITLRTGQTPAPIPFDLSVCVVPGQAYTEINLDDVEAELESLTGVPLVVSFYENKAEAEASLNSFILKTNSYQISANQAKHNLFVQIKNPGTECYIVQTLLIKINDTPNFKSSSIASVCSPDYVGNNMLFNLEETTLDLTLKTGYNAPVIYFFEDIDDANSLNISNQITNSLEADQTYVKPVGINTIYVVAKDPDTDCFEVRALDLVVNYPSPTKDLTDFEFCDDGSGTLFLKEIDNRLVYDLNSSEITYYKTDADADAATNPLSDIYNYKTPINGTEIHARVSSIATGCYIIKPITLQPNSNGTALNLTANASFFQNSNTITVDVIGGTGNYVYSLDHGDFQTSNIFTDVNIGSHTVFVSNDLGCSEGITTVTVVDIPKFFTPNQDGYNDTWHIIGIEDLAEAEVQIFNRFGKLLAVLNKNNNPTFEDGWNGLSNGAPMPTDDYWYVARIKNGTEDFERSGHFTLKR</sequence>
<evidence type="ECO:0000256" key="1">
    <source>
        <dbReference type="SAM" id="SignalP"/>
    </source>
</evidence>
<accession>A0ABV5F0R5</accession>
<proteinExistence type="predicted"/>
<protein>
    <submittedName>
        <fullName evidence="2">Choice-of-anchor L domain-containing protein</fullName>
    </submittedName>
</protein>
<evidence type="ECO:0000313" key="3">
    <source>
        <dbReference type="Proteomes" id="UP001589605"/>
    </source>
</evidence>
<comment type="caution">
    <text evidence="2">The sequence shown here is derived from an EMBL/GenBank/DDBJ whole genome shotgun (WGS) entry which is preliminary data.</text>
</comment>
<dbReference type="RefSeq" id="WP_382382194.1">
    <property type="nucleotide sequence ID" value="NZ_JBHMEZ010000003.1"/>
</dbReference>
<dbReference type="Pfam" id="PF13585">
    <property type="entry name" value="CHU_C"/>
    <property type="match status" value="1"/>
</dbReference>
<dbReference type="NCBIfam" id="NF038133">
    <property type="entry name" value="choice_anch_L"/>
    <property type="match status" value="1"/>
</dbReference>
<feature type="signal peptide" evidence="1">
    <location>
        <begin position="1"/>
        <end position="20"/>
    </location>
</feature>
<dbReference type="InterPro" id="IPR026341">
    <property type="entry name" value="T9SS_type_B"/>
</dbReference>
<organism evidence="2 3">
    <name type="scientific">Formosa undariae</name>
    <dbReference type="NCBI Taxonomy" id="1325436"/>
    <lineage>
        <taxon>Bacteria</taxon>
        <taxon>Pseudomonadati</taxon>
        <taxon>Bacteroidota</taxon>
        <taxon>Flavobacteriia</taxon>
        <taxon>Flavobacteriales</taxon>
        <taxon>Flavobacteriaceae</taxon>
        <taxon>Formosa</taxon>
    </lineage>
</organism>
<keyword evidence="3" id="KW-1185">Reference proteome</keyword>
<feature type="chain" id="PRO_5047537884" evidence="1">
    <location>
        <begin position="21"/>
        <end position="1491"/>
    </location>
</feature>
<name>A0ABV5F0R5_9FLAO</name>
<evidence type="ECO:0000313" key="2">
    <source>
        <dbReference type="EMBL" id="MFB9053026.1"/>
    </source>
</evidence>